<keyword evidence="2" id="KW-0479">Metal-binding</keyword>
<dbReference type="EMBL" id="AEPB01000008">
    <property type="protein sequence ID" value="EGA90949.1"/>
    <property type="molecule type" value="Genomic_DNA"/>
</dbReference>
<sequence>MNILRNEQAYSNGGGAFSLQFRRPGLIDGNFEKEDHAFGPLSRIDHAKIGQGTKISMHEHINDEILSYMWRGEMLHEDSSGLKKFCSPTNQMLMGAGNSFFHEESTPTGSVEMLQIFIRPAEKDLEPRVLFADMQLPEISNWRLIAGPSEVNAPLELRQQIVVYDVHGKPGETFTLPVVTGYTPWLYVMDGEITAHGESLHKGDAISSTAEELTTIQLEKDTTIVLFLVDLKASMTLAGSFSGVKRF</sequence>
<gene>
    <name evidence="6" type="ORF">GPDM_02365</name>
</gene>
<dbReference type="SUPFAM" id="SSF51182">
    <property type="entry name" value="RmlC-like cupins"/>
    <property type="match status" value="1"/>
</dbReference>
<evidence type="ECO:0000256" key="1">
    <source>
        <dbReference type="ARBA" id="ARBA00008416"/>
    </source>
</evidence>
<organism evidence="6 7">
    <name type="scientific">Planococcus donghaensis MPA1U2</name>
    <dbReference type="NCBI Taxonomy" id="933115"/>
    <lineage>
        <taxon>Bacteria</taxon>
        <taxon>Bacillati</taxon>
        <taxon>Bacillota</taxon>
        <taxon>Bacilli</taxon>
        <taxon>Bacillales</taxon>
        <taxon>Caryophanaceae</taxon>
        <taxon>Planococcus</taxon>
    </lineage>
</organism>
<evidence type="ECO:0000313" key="7">
    <source>
        <dbReference type="Proteomes" id="UP000003052"/>
    </source>
</evidence>
<dbReference type="InterPro" id="IPR011051">
    <property type="entry name" value="RmlC_Cupin_sf"/>
</dbReference>
<dbReference type="eggNOG" id="COG1741">
    <property type="taxonomic scope" value="Bacteria"/>
</dbReference>
<feature type="domain" description="Pirin N-terminal" evidence="4">
    <location>
        <begin position="48"/>
        <end position="118"/>
    </location>
</feature>
<feature type="binding site" evidence="2">
    <location>
        <position position="102"/>
    </location>
    <ligand>
        <name>Fe cation</name>
        <dbReference type="ChEBI" id="CHEBI:24875"/>
    </ligand>
</feature>
<dbReference type="InterPro" id="IPR014710">
    <property type="entry name" value="RmlC-like_jellyroll"/>
</dbReference>
<dbReference type="PIRSF" id="PIRSF006232">
    <property type="entry name" value="Pirin"/>
    <property type="match status" value="1"/>
</dbReference>
<dbReference type="Pfam" id="PF02678">
    <property type="entry name" value="Pirin"/>
    <property type="match status" value="1"/>
</dbReference>
<dbReference type="PANTHER" id="PTHR43212">
    <property type="entry name" value="QUERCETIN 2,3-DIOXYGENASE"/>
    <property type="match status" value="1"/>
</dbReference>
<feature type="binding site" evidence="2">
    <location>
        <position position="60"/>
    </location>
    <ligand>
        <name>Fe cation</name>
        <dbReference type="ChEBI" id="CHEBI:24875"/>
    </ligand>
</feature>
<evidence type="ECO:0000313" key="6">
    <source>
        <dbReference type="EMBL" id="EGA90949.1"/>
    </source>
</evidence>
<evidence type="ECO:0000259" key="4">
    <source>
        <dbReference type="Pfam" id="PF02678"/>
    </source>
</evidence>
<name>E7RDE5_9BACL</name>
<dbReference type="InterPro" id="IPR041602">
    <property type="entry name" value="Quercetinase_C"/>
</dbReference>
<dbReference type="PANTHER" id="PTHR43212:SF3">
    <property type="entry name" value="QUERCETIN 2,3-DIOXYGENASE"/>
    <property type="match status" value="1"/>
</dbReference>
<dbReference type="InterPro" id="IPR012093">
    <property type="entry name" value="Pirin"/>
</dbReference>
<dbReference type="InterPro" id="IPR003829">
    <property type="entry name" value="Pirin_N_dom"/>
</dbReference>
<dbReference type="Pfam" id="PF17954">
    <property type="entry name" value="Pirin_C_2"/>
    <property type="match status" value="1"/>
</dbReference>
<dbReference type="GO" id="GO:0046872">
    <property type="term" value="F:metal ion binding"/>
    <property type="evidence" value="ECO:0007669"/>
    <property type="project" value="UniProtKB-KW"/>
</dbReference>
<evidence type="ECO:0000256" key="2">
    <source>
        <dbReference type="PIRSR" id="PIRSR006232-1"/>
    </source>
</evidence>
<evidence type="ECO:0000256" key="3">
    <source>
        <dbReference type="RuleBase" id="RU003457"/>
    </source>
</evidence>
<dbReference type="Proteomes" id="UP000003052">
    <property type="component" value="Unassembled WGS sequence"/>
</dbReference>
<protein>
    <submittedName>
        <fullName evidence="6">Accessory protein</fullName>
    </submittedName>
</protein>
<feature type="domain" description="Quercetin 2,3-dioxygenase C-terminal cupin" evidence="5">
    <location>
        <begin position="144"/>
        <end position="227"/>
    </location>
</feature>
<keyword evidence="2" id="KW-0408">Iron</keyword>
<reference evidence="6 7" key="1">
    <citation type="journal article" date="2011" name="J. Bacteriol.">
        <title>The Draft Genome of Planococcus donghaensis MPA1U2 Reveals Nonsporulation Pathways Controlled by a Conserved Spo0A Regulon.</title>
        <authorList>
            <person name="Pearson M.D."/>
            <person name="Noller H.F."/>
        </authorList>
    </citation>
    <scope>NUCLEOTIDE SEQUENCE [LARGE SCALE GENOMIC DNA]</scope>
    <source>
        <strain evidence="6 7">MPA1U2</strain>
    </source>
</reference>
<comment type="cofactor">
    <cofactor evidence="2">
        <name>Fe cation</name>
        <dbReference type="ChEBI" id="CHEBI:24875"/>
    </cofactor>
    <text evidence="2">Binds 1 Fe cation per subunit.</text>
</comment>
<feature type="binding site" evidence="2">
    <location>
        <position position="58"/>
    </location>
    <ligand>
        <name>Fe cation</name>
        <dbReference type="ChEBI" id="CHEBI:24875"/>
    </ligand>
</feature>
<comment type="caution">
    <text evidence="6">The sequence shown here is derived from an EMBL/GenBank/DDBJ whole genome shotgun (WGS) entry which is preliminary data.</text>
</comment>
<proteinExistence type="inferred from homology"/>
<dbReference type="RefSeq" id="WP_008428554.1">
    <property type="nucleotide sequence ID" value="NZ_AEPB01000008.1"/>
</dbReference>
<evidence type="ECO:0000259" key="5">
    <source>
        <dbReference type="Pfam" id="PF17954"/>
    </source>
</evidence>
<comment type="similarity">
    <text evidence="1 3">Belongs to the pirin family.</text>
</comment>
<dbReference type="OrthoDB" id="321327at2"/>
<accession>E7RDE5</accession>
<dbReference type="AlphaFoldDB" id="E7RDE5"/>
<dbReference type="Gene3D" id="2.60.120.10">
    <property type="entry name" value="Jelly Rolls"/>
    <property type="match status" value="2"/>
</dbReference>
<feature type="binding site" evidence="2">
    <location>
        <position position="104"/>
    </location>
    <ligand>
        <name>Fe cation</name>
        <dbReference type="ChEBI" id="CHEBI:24875"/>
    </ligand>
</feature>